<name>A0A7X9ZTK6_9SPHN</name>
<reference evidence="2 3" key="1">
    <citation type="submission" date="2020-04" db="EMBL/GenBank/DDBJ databases">
        <title>Sphingobium sp. AR-3-1 isolated from Arctic soil.</title>
        <authorList>
            <person name="Dahal R.H."/>
            <person name="Chaudhary D.K."/>
        </authorList>
    </citation>
    <scope>NUCLEOTIDE SEQUENCE [LARGE SCALE GENOMIC DNA]</scope>
    <source>
        <strain evidence="2 3">AR-3-1</strain>
    </source>
</reference>
<evidence type="ECO:0000313" key="2">
    <source>
        <dbReference type="EMBL" id="NML11722.1"/>
    </source>
</evidence>
<proteinExistence type="predicted"/>
<accession>A0A7X9ZTK6</accession>
<keyword evidence="3" id="KW-1185">Reference proteome</keyword>
<evidence type="ECO:0000313" key="3">
    <source>
        <dbReference type="Proteomes" id="UP000519023"/>
    </source>
</evidence>
<dbReference type="InterPro" id="IPR006311">
    <property type="entry name" value="TAT_signal"/>
</dbReference>
<organism evidence="2 3">
    <name type="scientific">Sphingobium psychrophilum</name>
    <dbReference type="NCBI Taxonomy" id="2728834"/>
    <lineage>
        <taxon>Bacteria</taxon>
        <taxon>Pseudomonadati</taxon>
        <taxon>Pseudomonadota</taxon>
        <taxon>Alphaproteobacteria</taxon>
        <taxon>Sphingomonadales</taxon>
        <taxon>Sphingomonadaceae</taxon>
        <taxon>Sphingobium</taxon>
    </lineage>
</organism>
<dbReference type="RefSeq" id="WP_169574166.1">
    <property type="nucleotide sequence ID" value="NZ_JABBFV010000013.1"/>
</dbReference>
<dbReference type="PROSITE" id="PS51318">
    <property type="entry name" value="TAT"/>
    <property type="match status" value="1"/>
</dbReference>
<protein>
    <submittedName>
        <fullName evidence="2">Gluconate 2-dehydrogenase subunit 3 family protein</fullName>
    </submittedName>
</protein>
<keyword evidence="1" id="KW-0732">Signal</keyword>
<feature type="chain" id="PRO_5030614321" evidence="1">
    <location>
        <begin position="35"/>
        <end position="212"/>
    </location>
</feature>
<dbReference type="Proteomes" id="UP000519023">
    <property type="component" value="Unassembled WGS sequence"/>
</dbReference>
<dbReference type="Pfam" id="PF13618">
    <property type="entry name" value="Gluconate_2-dh3"/>
    <property type="match status" value="1"/>
</dbReference>
<dbReference type="EMBL" id="JABBFV010000013">
    <property type="protein sequence ID" value="NML11722.1"/>
    <property type="molecule type" value="Genomic_DNA"/>
</dbReference>
<sequence>MKTFPEINRRVLLRRALLLAGAMALPMSSKTVLAATAEPTALSAPMFALLGAVADTIVPQTDTPGAVDVGVPALFDALIKNWASPARALALTSALAAIDKSAMDVAGRSFTALSSAQRHDILSAHDSRALAPAAPLTAIDSAPQVKSLGALMNAGPVAEPAYAKLKELIVILYYYSEPALTQELTYEQVPGEWVPSIPLTPTTRQTGGAGLF</sequence>
<comment type="caution">
    <text evidence="2">The sequence shown here is derived from an EMBL/GenBank/DDBJ whole genome shotgun (WGS) entry which is preliminary data.</text>
</comment>
<dbReference type="AlphaFoldDB" id="A0A7X9ZTK6"/>
<gene>
    <name evidence="2" type="ORF">HHL08_16460</name>
</gene>
<dbReference type="InterPro" id="IPR027056">
    <property type="entry name" value="Gluconate_2DH_su3"/>
</dbReference>
<evidence type="ECO:0000256" key="1">
    <source>
        <dbReference type="SAM" id="SignalP"/>
    </source>
</evidence>
<feature type="signal peptide" evidence="1">
    <location>
        <begin position="1"/>
        <end position="34"/>
    </location>
</feature>